<dbReference type="InterPro" id="IPR058240">
    <property type="entry name" value="rSAM_sf"/>
</dbReference>
<dbReference type="SUPFAM" id="SSF102114">
    <property type="entry name" value="Radical SAM enzymes"/>
    <property type="match status" value="1"/>
</dbReference>
<name>V9VYN8_9RHOB</name>
<dbReference type="Proteomes" id="UP000018780">
    <property type="component" value="Chromosome"/>
</dbReference>
<sequence>MTLPHLQWGGGTPTILRAELIRDLASAVTAAFPLAPGAQFLVETDPNEIGGRRRWLKPA</sequence>
<protein>
    <submittedName>
        <fullName evidence="1">Uncharacterized protein</fullName>
    </submittedName>
</protein>
<evidence type="ECO:0000313" key="2">
    <source>
        <dbReference type="Proteomes" id="UP000018780"/>
    </source>
</evidence>
<reference evidence="1 2" key="1">
    <citation type="submission" date="2013-09" db="EMBL/GenBank/DDBJ databases">
        <authorList>
            <consortium name="DOE Joint Genome Institute"/>
            <person name="Klenk H.-P."/>
            <person name="Huntemann M."/>
            <person name="Han J."/>
            <person name="Chen A."/>
            <person name="Kyrpides N."/>
            <person name="Mavromatis K."/>
            <person name="Markowitz V."/>
            <person name="Palaniappan K."/>
            <person name="Ivanova N."/>
            <person name="Schaumberg A."/>
            <person name="Pati A."/>
            <person name="Liolios K."/>
            <person name="Nordberg H.P."/>
            <person name="Cantor M.N."/>
            <person name="Hua S.X."/>
            <person name="Woyke T."/>
        </authorList>
    </citation>
    <scope>NUCLEOTIDE SEQUENCE [LARGE SCALE GENOMIC DNA]</scope>
    <source>
        <strain evidence="1 2">DSM 14336</strain>
    </source>
</reference>
<dbReference type="STRING" id="999552.METH_02660"/>
<dbReference type="HOGENOM" id="CLU_2954936_0_0_5"/>
<dbReference type="RefSeq" id="WP_024088843.1">
    <property type="nucleotide sequence ID" value="NC_023135.1"/>
</dbReference>
<accession>V9VYN8</accession>
<keyword evidence="2" id="KW-1185">Reference proteome</keyword>
<dbReference type="KEGG" id="lmd:METH_02660"/>
<evidence type="ECO:0000313" key="1">
    <source>
        <dbReference type="EMBL" id="AHD02844.1"/>
    </source>
</evidence>
<gene>
    <name evidence="1" type="ORF">METH_02660</name>
</gene>
<dbReference type="AlphaFoldDB" id="V9VYN8"/>
<organism evidence="1 2">
    <name type="scientific">Leisingera methylohalidivorans DSM 14336</name>
    <dbReference type="NCBI Taxonomy" id="999552"/>
    <lineage>
        <taxon>Bacteria</taxon>
        <taxon>Pseudomonadati</taxon>
        <taxon>Pseudomonadota</taxon>
        <taxon>Alphaproteobacteria</taxon>
        <taxon>Rhodobacterales</taxon>
        <taxon>Roseobacteraceae</taxon>
        <taxon>Leisingera</taxon>
    </lineage>
</organism>
<dbReference type="EMBL" id="CP006773">
    <property type="protein sequence ID" value="AHD02844.1"/>
    <property type="molecule type" value="Genomic_DNA"/>
</dbReference>
<proteinExistence type="predicted"/>
<dbReference type="PATRIC" id="fig|999552.6.peg.529"/>